<gene>
    <name evidence="3" type="ORF">U7230_06935</name>
</gene>
<protein>
    <submittedName>
        <fullName evidence="3">Helix-turn-helix transcriptional regulator</fullName>
    </submittedName>
</protein>
<organism evidence="3 4">
    <name type="scientific">Carboxydichorda subterranea</name>
    <dbReference type="NCBI Taxonomy" id="3109565"/>
    <lineage>
        <taxon>Bacteria</taxon>
        <taxon>Bacillati</taxon>
        <taxon>Bacillota</taxon>
        <taxon>Limnochordia</taxon>
        <taxon>Limnochordales</taxon>
        <taxon>Geochordaceae</taxon>
        <taxon>Carboxydichorda</taxon>
    </lineage>
</organism>
<dbReference type="RefSeq" id="WP_324717994.1">
    <property type="nucleotide sequence ID" value="NZ_CP141615.1"/>
</dbReference>
<dbReference type="InterPro" id="IPR001387">
    <property type="entry name" value="Cro/C1-type_HTH"/>
</dbReference>
<sequence>MESRQQELGRYLRALRRQQNLTQEQLAEKAGIHPTFISRIEGGRAMPSLDVLTRLAGALGVSAADVLRATLQPGQRSGQAEDLRAEIHELLAAATPQQVRLVRDFVVMVLQGRHCAGPELGR</sequence>
<dbReference type="Pfam" id="PF13560">
    <property type="entry name" value="HTH_31"/>
    <property type="match status" value="1"/>
</dbReference>
<evidence type="ECO:0000259" key="2">
    <source>
        <dbReference type="PROSITE" id="PS50943"/>
    </source>
</evidence>
<dbReference type="SUPFAM" id="SSF47413">
    <property type="entry name" value="lambda repressor-like DNA-binding domains"/>
    <property type="match status" value="1"/>
</dbReference>
<dbReference type="PANTHER" id="PTHR46797:SF1">
    <property type="entry name" value="METHYLPHOSPHONATE SYNTHASE"/>
    <property type="match status" value="1"/>
</dbReference>
<dbReference type="PROSITE" id="PS50943">
    <property type="entry name" value="HTH_CROC1"/>
    <property type="match status" value="1"/>
</dbReference>
<evidence type="ECO:0000313" key="3">
    <source>
        <dbReference type="EMBL" id="WRP18721.1"/>
    </source>
</evidence>
<keyword evidence="4" id="KW-1185">Reference proteome</keyword>
<keyword evidence="1" id="KW-0238">DNA-binding</keyword>
<evidence type="ECO:0000256" key="1">
    <source>
        <dbReference type="ARBA" id="ARBA00023125"/>
    </source>
</evidence>
<dbReference type="InterPro" id="IPR010982">
    <property type="entry name" value="Lambda_DNA-bd_dom_sf"/>
</dbReference>
<dbReference type="PANTHER" id="PTHR46797">
    <property type="entry name" value="HTH-TYPE TRANSCRIPTIONAL REGULATOR"/>
    <property type="match status" value="1"/>
</dbReference>
<dbReference type="SMART" id="SM00530">
    <property type="entry name" value="HTH_XRE"/>
    <property type="match status" value="1"/>
</dbReference>
<evidence type="ECO:0000313" key="4">
    <source>
        <dbReference type="Proteomes" id="UP001332192"/>
    </source>
</evidence>
<dbReference type="Proteomes" id="UP001332192">
    <property type="component" value="Chromosome"/>
</dbReference>
<feature type="domain" description="HTH cro/C1-type" evidence="2">
    <location>
        <begin position="12"/>
        <end position="66"/>
    </location>
</feature>
<accession>A0ABZ1C1P2</accession>
<dbReference type="EMBL" id="CP141615">
    <property type="protein sequence ID" value="WRP18721.1"/>
    <property type="molecule type" value="Genomic_DNA"/>
</dbReference>
<dbReference type="InterPro" id="IPR050807">
    <property type="entry name" value="TransReg_Diox_bact_type"/>
</dbReference>
<dbReference type="CDD" id="cd00093">
    <property type="entry name" value="HTH_XRE"/>
    <property type="match status" value="1"/>
</dbReference>
<name>A0ABZ1C1P2_9FIRM</name>
<reference evidence="3 4" key="1">
    <citation type="journal article" date="2024" name="Front. Microbiol.">
        <title>Novel thermophilic genera Geochorda gen. nov. and Carboxydochorda gen. nov. from the deep terrestrial subsurface reveal the ecophysiological diversity in the class Limnochordia.</title>
        <authorList>
            <person name="Karnachuk O.V."/>
            <person name="Lukina A.P."/>
            <person name="Avakyan M.R."/>
            <person name="Kadnikov V.V."/>
            <person name="Begmatov S."/>
            <person name="Beletsky A.V."/>
            <person name="Vlasova K.G."/>
            <person name="Novikov A.A."/>
            <person name="Shcherbakova V.A."/>
            <person name="Mardanov A.V."/>
            <person name="Ravin N.V."/>
        </authorList>
    </citation>
    <scope>NUCLEOTIDE SEQUENCE [LARGE SCALE GENOMIC DNA]</scope>
    <source>
        <strain evidence="3 4">L945</strain>
    </source>
</reference>
<dbReference type="Gene3D" id="1.10.260.40">
    <property type="entry name" value="lambda repressor-like DNA-binding domains"/>
    <property type="match status" value="1"/>
</dbReference>
<proteinExistence type="predicted"/>